<evidence type="ECO:0000259" key="1">
    <source>
        <dbReference type="Pfam" id="PF03358"/>
    </source>
</evidence>
<dbReference type="PANTHER" id="PTHR30543:SF21">
    <property type="entry name" value="NAD(P)H-DEPENDENT FMN REDUCTASE LOT6"/>
    <property type="match status" value="1"/>
</dbReference>
<proteinExistence type="predicted"/>
<comment type="caution">
    <text evidence="2">The sequence shown here is derived from an EMBL/GenBank/DDBJ whole genome shotgun (WGS) entry which is preliminary data.</text>
</comment>
<dbReference type="GO" id="GO:0010181">
    <property type="term" value="F:FMN binding"/>
    <property type="evidence" value="ECO:0007669"/>
    <property type="project" value="TreeGrafter"/>
</dbReference>
<reference evidence="2 3" key="1">
    <citation type="submission" date="2014-10" db="EMBL/GenBank/DDBJ databases">
        <title>Pedobacter Kyungheensis.</title>
        <authorList>
            <person name="Anderson B.M."/>
            <person name="Newman J.D."/>
        </authorList>
    </citation>
    <scope>NUCLEOTIDE SEQUENCE [LARGE SCALE GENOMIC DNA]</scope>
    <source>
        <strain evidence="2 3">KACC 16221</strain>
    </source>
</reference>
<feature type="domain" description="NADPH-dependent FMN reductase-like" evidence="1">
    <location>
        <begin position="3"/>
        <end position="135"/>
    </location>
</feature>
<dbReference type="RefSeq" id="WP_039481342.1">
    <property type="nucleotide sequence ID" value="NZ_JSYN01000033.1"/>
</dbReference>
<dbReference type="SUPFAM" id="SSF52218">
    <property type="entry name" value="Flavoproteins"/>
    <property type="match status" value="1"/>
</dbReference>
<evidence type="ECO:0000313" key="3">
    <source>
        <dbReference type="Proteomes" id="UP000031246"/>
    </source>
</evidence>
<dbReference type="InterPro" id="IPR050712">
    <property type="entry name" value="NAD(P)H-dep_reductase"/>
</dbReference>
<gene>
    <name evidence="2" type="ORF">OC25_22940</name>
</gene>
<keyword evidence="3" id="KW-1185">Reference proteome</keyword>
<dbReference type="InterPro" id="IPR029039">
    <property type="entry name" value="Flavoprotein-like_sf"/>
</dbReference>
<dbReference type="OrthoDB" id="9812295at2"/>
<evidence type="ECO:0000313" key="2">
    <source>
        <dbReference type="EMBL" id="KIA91214.1"/>
    </source>
</evidence>
<protein>
    <recommendedName>
        <fullName evidence="1">NADPH-dependent FMN reductase-like domain-containing protein</fullName>
    </recommendedName>
</protein>
<dbReference type="GO" id="GO:0005829">
    <property type="term" value="C:cytosol"/>
    <property type="evidence" value="ECO:0007669"/>
    <property type="project" value="TreeGrafter"/>
</dbReference>
<dbReference type="GO" id="GO:0016491">
    <property type="term" value="F:oxidoreductase activity"/>
    <property type="evidence" value="ECO:0007669"/>
    <property type="project" value="InterPro"/>
</dbReference>
<organism evidence="2 3">
    <name type="scientific">Pedobacter kyungheensis</name>
    <dbReference type="NCBI Taxonomy" id="1069985"/>
    <lineage>
        <taxon>Bacteria</taxon>
        <taxon>Pseudomonadati</taxon>
        <taxon>Bacteroidota</taxon>
        <taxon>Sphingobacteriia</taxon>
        <taxon>Sphingobacteriales</taxon>
        <taxon>Sphingobacteriaceae</taxon>
        <taxon>Pedobacter</taxon>
    </lineage>
</organism>
<sequence length="173" mass="18669">MKKIFAICGSTKASSTNLLYIAAITKLLRHEYEVVTLSSIADLPHFNPDLDTDDAPQSVVQLRKNISLADGILICTPEYAMGLPGSLKNVLDWTVSSASFSRKPVLSIVASSQGEKAYQSLIDVLTVIEARVFPLLVPFAKAKINPEASITDSTTLSAIEATLKQFVANLSNE</sequence>
<accession>A0A0C1FTJ1</accession>
<name>A0A0C1FTJ1_9SPHI</name>
<dbReference type="Gene3D" id="3.40.50.360">
    <property type="match status" value="1"/>
</dbReference>
<dbReference type="InterPro" id="IPR005025">
    <property type="entry name" value="FMN_Rdtase-like_dom"/>
</dbReference>
<dbReference type="AlphaFoldDB" id="A0A0C1FTJ1"/>
<dbReference type="Proteomes" id="UP000031246">
    <property type="component" value="Unassembled WGS sequence"/>
</dbReference>
<dbReference type="EMBL" id="JSYN01000033">
    <property type="protein sequence ID" value="KIA91214.1"/>
    <property type="molecule type" value="Genomic_DNA"/>
</dbReference>
<dbReference type="PANTHER" id="PTHR30543">
    <property type="entry name" value="CHROMATE REDUCTASE"/>
    <property type="match status" value="1"/>
</dbReference>
<dbReference type="Pfam" id="PF03358">
    <property type="entry name" value="FMN_red"/>
    <property type="match status" value="1"/>
</dbReference>